<dbReference type="Pfam" id="PF01380">
    <property type="entry name" value="SIS"/>
    <property type="match status" value="1"/>
</dbReference>
<dbReference type="PROSITE" id="PS51464">
    <property type="entry name" value="SIS"/>
    <property type="match status" value="1"/>
</dbReference>
<gene>
    <name evidence="6" type="ORF">HGO97_004025</name>
</gene>
<dbReference type="RefSeq" id="WP_216239686.1">
    <property type="nucleotide sequence ID" value="NZ_JABACJ020000002.1"/>
</dbReference>
<keyword evidence="7" id="KW-1185">Reference proteome</keyword>
<proteinExistence type="predicted"/>
<dbReference type="Pfam" id="PF01418">
    <property type="entry name" value="HTH_6"/>
    <property type="match status" value="1"/>
</dbReference>
<organism evidence="6 7">
    <name type="scientific">Faecalicatena faecalis</name>
    <dbReference type="NCBI Taxonomy" id="2726362"/>
    <lineage>
        <taxon>Bacteria</taxon>
        <taxon>Bacillati</taxon>
        <taxon>Bacillota</taxon>
        <taxon>Clostridia</taxon>
        <taxon>Lachnospirales</taxon>
        <taxon>Lachnospiraceae</taxon>
        <taxon>Faecalicatena</taxon>
    </lineage>
</organism>
<dbReference type="InterPro" id="IPR000281">
    <property type="entry name" value="HTH_RpiR"/>
</dbReference>
<feature type="domain" description="SIS" evidence="5">
    <location>
        <begin position="107"/>
        <end position="251"/>
    </location>
</feature>
<reference evidence="6 7" key="1">
    <citation type="submission" date="2021-06" db="EMBL/GenBank/DDBJ databases">
        <title>Faecalicatena sp. nov. isolated from porcine feces.</title>
        <authorList>
            <person name="Oh B.S."/>
            <person name="Lee J.H."/>
        </authorList>
    </citation>
    <scope>NUCLEOTIDE SEQUENCE [LARGE SCALE GENOMIC DNA]</scope>
    <source>
        <strain evidence="6 7">AGMB00832</strain>
    </source>
</reference>
<dbReference type="EMBL" id="JABACJ020000002">
    <property type="protein sequence ID" value="MBU3874981.1"/>
    <property type="molecule type" value="Genomic_DNA"/>
</dbReference>
<dbReference type="CDD" id="cd05013">
    <property type="entry name" value="SIS_RpiR"/>
    <property type="match status" value="1"/>
</dbReference>
<evidence type="ECO:0000256" key="2">
    <source>
        <dbReference type="ARBA" id="ARBA00023125"/>
    </source>
</evidence>
<sequence length="256" mass="29448">MRVEELLNSHYEAFSENEKYVCHYLRNHYADCVKKTIDDFAASCNVSKTLLVRFAKKLGLTGYSELKARVKLEMQEPEGDVKGLLKTMTDSYHKMMDDLNQKDLSSFFEKLYHARRVFVFGSGSSQARAASEMKRIFLPAREIIHLHGHDMCYALLKSAAPEDLVIIISLSGESDTVVELAKALRMNRVPLVSITRLTSNSLASVCEENLYINSVRLPVKYHIEYESSTPYFILIEYLYLSYQNYLSGKKEEIKRE</sequence>
<dbReference type="Proteomes" id="UP000723714">
    <property type="component" value="Unassembled WGS sequence"/>
</dbReference>
<evidence type="ECO:0000259" key="5">
    <source>
        <dbReference type="PROSITE" id="PS51464"/>
    </source>
</evidence>
<keyword evidence="2" id="KW-0238">DNA-binding</keyword>
<evidence type="ECO:0000259" key="4">
    <source>
        <dbReference type="PROSITE" id="PS51071"/>
    </source>
</evidence>
<dbReference type="PANTHER" id="PTHR30514:SF1">
    <property type="entry name" value="HTH-TYPE TRANSCRIPTIONAL REGULATOR HEXR-RELATED"/>
    <property type="match status" value="1"/>
</dbReference>
<keyword evidence="3" id="KW-0804">Transcription</keyword>
<evidence type="ECO:0000256" key="3">
    <source>
        <dbReference type="ARBA" id="ARBA00023163"/>
    </source>
</evidence>
<accession>A0ABS6D0E2</accession>
<evidence type="ECO:0000313" key="6">
    <source>
        <dbReference type="EMBL" id="MBU3874981.1"/>
    </source>
</evidence>
<keyword evidence="1" id="KW-0805">Transcription regulation</keyword>
<feature type="domain" description="HTH rpiR-type" evidence="4">
    <location>
        <begin position="1"/>
        <end position="77"/>
    </location>
</feature>
<protein>
    <submittedName>
        <fullName evidence="6">MurR/RpiR family transcriptional regulator</fullName>
    </submittedName>
</protein>
<evidence type="ECO:0000313" key="7">
    <source>
        <dbReference type="Proteomes" id="UP000723714"/>
    </source>
</evidence>
<dbReference type="PROSITE" id="PS51071">
    <property type="entry name" value="HTH_RPIR"/>
    <property type="match status" value="1"/>
</dbReference>
<evidence type="ECO:0000256" key="1">
    <source>
        <dbReference type="ARBA" id="ARBA00023015"/>
    </source>
</evidence>
<name>A0ABS6D0E2_9FIRM</name>
<dbReference type="InterPro" id="IPR047640">
    <property type="entry name" value="RpiR-like"/>
</dbReference>
<dbReference type="InterPro" id="IPR001347">
    <property type="entry name" value="SIS_dom"/>
</dbReference>
<dbReference type="InterPro" id="IPR035472">
    <property type="entry name" value="RpiR-like_SIS"/>
</dbReference>
<comment type="caution">
    <text evidence="6">The sequence shown here is derived from an EMBL/GenBank/DDBJ whole genome shotgun (WGS) entry which is preliminary data.</text>
</comment>
<dbReference type="PANTHER" id="PTHR30514">
    <property type="entry name" value="GLUCOKINASE"/>
    <property type="match status" value="1"/>
</dbReference>